<reference evidence="3" key="1">
    <citation type="journal article" date="2013" name="Nat. Genet.">
        <title>The Capsella rubella genome and the genomic consequences of rapid mating system evolution.</title>
        <authorList>
            <person name="Slotte T."/>
            <person name="Hazzouri K.M."/>
            <person name="Agren J.A."/>
            <person name="Koenig D."/>
            <person name="Maumus F."/>
            <person name="Guo Y.L."/>
            <person name="Steige K."/>
            <person name="Platts A.E."/>
            <person name="Escobar J.S."/>
            <person name="Newman L.K."/>
            <person name="Wang W."/>
            <person name="Mandakova T."/>
            <person name="Vello E."/>
            <person name="Smith L.M."/>
            <person name="Henz S.R."/>
            <person name="Steffen J."/>
            <person name="Takuno S."/>
            <person name="Brandvain Y."/>
            <person name="Coop G."/>
            <person name="Andolfatto P."/>
            <person name="Hu T.T."/>
            <person name="Blanchette M."/>
            <person name="Clark R.M."/>
            <person name="Quesneville H."/>
            <person name="Nordborg M."/>
            <person name="Gaut B.S."/>
            <person name="Lysak M.A."/>
            <person name="Jenkins J."/>
            <person name="Grimwood J."/>
            <person name="Chapman J."/>
            <person name="Prochnik S."/>
            <person name="Shu S."/>
            <person name="Rokhsar D."/>
            <person name="Schmutz J."/>
            <person name="Weigel D."/>
            <person name="Wright S.I."/>
        </authorList>
    </citation>
    <scope>NUCLEOTIDE SEQUENCE [LARGE SCALE GENOMIC DNA]</scope>
    <source>
        <strain evidence="3">cv. Monte Gargano</strain>
    </source>
</reference>
<dbReference type="KEGG" id="crb:17897416"/>
<dbReference type="EMBL" id="KB870805">
    <property type="protein sequence ID" value="EOA40639.1"/>
    <property type="molecule type" value="Genomic_DNA"/>
</dbReference>
<dbReference type="Proteomes" id="UP000029121">
    <property type="component" value="Unassembled WGS sequence"/>
</dbReference>
<keyword evidence="1" id="KW-0732">Signal</keyword>
<organism evidence="2 3">
    <name type="scientific">Capsella rubella</name>
    <dbReference type="NCBI Taxonomy" id="81985"/>
    <lineage>
        <taxon>Eukaryota</taxon>
        <taxon>Viridiplantae</taxon>
        <taxon>Streptophyta</taxon>
        <taxon>Embryophyta</taxon>
        <taxon>Tracheophyta</taxon>
        <taxon>Spermatophyta</taxon>
        <taxon>Magnoliopsida</taxon>
        <taxon>eudicotyledons</taxon>
        <taxon>Gunneridae</taxon>
        <taxon>Pentapetalae</taxon>
        <taxon>rosids</taxon>
        <taxon>malvids</taxon>
        <taxon>Brassicales</taxon>
        <taxon>Brassicaceae</taxon>
        <taxon>Camelineae</taxon>
        <taxon>Capsella</taxon>
    </lineage>
</organism>
<sequence>MGSSTFSSMLFLLVLVLSLHMDKASGPAQTKIHKL</sequence>
<proteinExistence type="predicted"/>
<protein>
    <submittedName>
        <fullName evidence="2">Uncharacterized protein</fullName>
    </submittedName>
</protein>
<name>R0IDQ6_9BRAS</name>
<evidence type="ECO:0000313" key="2">
    <source>
        <dbReference type="EMBL" id="EOA40639.1"/>
    </source>
</evidence>
<feature type="chain" id="PRO_5004343517" evidence="1">
    <location>
        <begin position="19"/>
        <end position="35"/>
    </location>
</feature>
<accession>R0IDQ6</accession>
<evidence type="ECO:0000313" key="3">
    <source>
        <dbReference type="Proteomes" id="UP000029121"/>
    </source>
</evidence>
<gene>
    <name evidence="2" type="ORF">CARUB_v100106241mg</name>
</gene>
<evidence type="ECO:0000256" key="1">
    <source>
        <dbReference type="SAM" id="SignalP"/>
    </source>
</evidence>
<feature type="signal peptide" evidence="1">
    <location>
        <begin position="1"/>
        <end position="18"/>
    </location>
</feature>
<feature type="non-terminal residue" evidence="2">
    <location>
        <position position="35"/>
    </location>
</feature>
<dbReference type="AlphaFoldDB" id="R0IDQ6"/>
<keyword evidence="3" id="KW-1185">Reference proteome</keyword>